<organism evidence="5">
    <name type="scientific">Acididesulfobacillus acetoxydans</name>
    <dbReference type="NCBI Taxonomy" id="1561005"/>
    <lineage>
        <taxon>Bacteria</taxon>
        <taxon>Bacillati</taxon>
        <taxon>Bacillota</taxon>
        <taxon>Clostridia</taxon>
        <taxon>Eubacteriales</taxon>
        <taxon>Peptococcaceae</taxon>
        <taxon>Acididesulfobacillus</taxon>
    </lineage>
</organism>
<evidence type="ECO:0000256" key="4">
    <source>
        <dbReference type="SAM" id="Phobius"/>
    </source>
</evidence>
<keyword evidence="4" id="KW-0812">Transmembrane</keyword>
<dbReference type="GO" id="GO:0009847">
    <property type="term" value="P:spore germination"/>
    <property type="evidence" value="ECO:0007669"/>
    <property type="project" value="InterPro"/>
</dbReference>
<dbReference type="PIRSF" id="PIRSF005690">
    <property type="entry name" value="GerBA"/>
    <property type="match status" value="1"/>
</dbReference>
<keyword evidence="7" id="KW-1185">Reference proteome</keyword>
<dbReference type="GO" id="GO:0016020">
    <property type="term" value="C:membrane"/>
    <property type="evidence" value="ECO:0007669"/>
    <property type="project" value="InterPro"/>
</dbReference>
<dbReference type="KEGG" id="aacx:DEACI_4157"/>
<dbReference type="RefSeq" id="WP_240986560.1">
    <property type="nucleotide sequence ID" value="NZ_CDGJ01000139.1"/>
</dbReference>
<reference evidence="6" key="1">
    <citation type="submission" date="2014-11" db="EMBL/GenBank/DDBJ databases">
        <authorList>
            <person name="Hornung B.V."/>
        </authorList>
    </citation>
    <scope>NUCLEOTIDE SEQUENCE</scope>
    <source>
        <strain evidence="6">INE</strain>
    </source>
</reference>
<dbReference type="InterPro" id="IPR050768">
    <property type="entry name" value="UPF0353/GerABKA_families"/>
</dbReference>
<dbReference type="Proteomes" id="UP000836597">
    <property type="component" value="Chromosome"/>
</dbReference>
<dbReference type="EMBL" id="CDGJ01000139">
    <property type="protein sequence ID" value="CEJ09677.1"/>
    <property type="molecule type" value="Genomic_DNA"/>
</dbReference>
<accession>A0A8S0WRJ0</accession>
<feature type="transmembrane region" description="Helical" evidence="4">
    <location>
        <begin position="333"/>
        <end position="355"/>
    </location>
</feature>
<reference evidence="5" key="2">
    <citation type="submission" date="2020-01" db="EMBL/GenBank/DDBJ databases">
        <authorList>
            <person name="Hornung B."/>
        </authorList>
    </citation>
    <scope>NUCLEOTIDE SEQUENCE</scope>
    <source>
        <strain evidence="5">PacBioINE</strain>
    </source>
</reference>
<dbReference type="Proteomes" id="UP001071230">
    <property type="component" value="Unassembled WGS sequence"/>
</dbReference>
<evidence type="ECO:0000256" key="2">
    <source>
        <dbReference type="ARBA" id="ARBA00023136"/>
    </source>
</evidence>
<feature type="transmembrane region" description="Helical" evidence="4">
    <location>
        <begin position="458"/>
        <end position="482"/>
    </location>
</feature>
<comment type="similarity">
    <text evidence="1">Belongs to the GerABKA family.</text>
</comment>
<dbReference type="PANTHER" id="PTHR22550:SF5">
    <property type="entry name" value="LEUCINE ZIPPER PROTEIN 4"/>
    <property type="match status" value="1"/>
</dbReference>
<feature type="transmembrane region" description="Helical" evidence="4">
    <location>
        <begin position="294"/>
        <end position="312"/>
    </location>
</feature>
<gene>
    <name evidence="5" type="ORF">DEACI_4157</name>
    <name evidence="6" type="ORF">DEACI_4162</name>
</gene>
<dbReference type="EMBL" id="LR746496">
    <property type="protein sequence ID" value="CAA7603334.1"/>
    <property type="molecule type" value="Genomic_DNA"/>
</dbReference>
<sequence length="544" mass="59672">MTKFIKPLKLKPKLLGQKQEQDKPPVNQTENAGLSGAAWKDEVLGQDLEANLRQIKAILNKCSDVIYREFIFAQNEAIRLALIYTDGLVDKAQISEQIMRALALEVPQVVPGLELTKAQALEFIKQRGLCIHQVKESNRLQDLILAILSGDTVLLVDGHATAIINGARGFEARAISEPEAEPTVRGPREAFVESLGVNTSLIRRKIKSPNLKIETLRLGEVSGTDVAIIYVEGIVNDKLVTEVKSRLERIKIDAILESGYIEELIEDGPWSPFPTVNHTEKPDRAAAMLLEGRAVILVDGTPFVLTVPMLFFESLQASEDYYERFLFTSAIRLVRFLAMVTSLVLPGLYISLVSFNHELLPTTLLLSIAAQREAVPYPVLIEVLAMEFAFEVLREAGIRLPRPIGQAVSIVGALVVGEAAVQAGMVAPATVIVVALTGISSFVVAYSTSITFRLLRFILIILSGTLGLVGLITGVAMIGIHLCTLRSFGVPYLSPLVPTTAVDLKDTFFRAPWWAMFSRPRLAVRQGQKKQAQDLKPTPPETGP</sequence>
<protein>
    <submittedName>
        <fullName evidence="5">Bacillus/Clostridium Ger spore germination protein</fullName>
    </submittedName>
    <submittedName>
        <fullName evidence="6">Spore germination protein KA</fullName>
    </submittedName>
</protein>
<evidence type="ECO:0000313" key="7">
    <source>
        <dbReference type="Proteomes" id="UP001071230"/>
    </source>
</evidence>
<keyword evidence="2 4" id="KW-0472">Membrane</keyword>
<proteinExistence type="inferred from homology"/>
<dbReference type="AlphaFoldDB" id="A0A8S0WRJ0"/>
<feature type="transmembrane region" description="Helical" evidence="4">
    <location>
        <begin position="427"/>
        <end position="446"/>
    </location>
</feature>
<keyword evidence="4" id="KW-1133">Transmembrane helix</keyword>
<feature type="region of interest" description="Disordered" evidence="3">
    <location>
        <begin position="525"/>
        <end position="544"/>
    </location>
</feature>
<dbReference type="Pfam" id="PF03323">
    <property type="entry name" value="GerA"/>
    <property type="match status" value="1"/>
</dbReference>
<evidence type="ECO:0000256" key="1">
    <source>
        <dbReference type="ARBA" id="ARBA00005278"/>
    </source>
</evidence>
<dbReference type="InterPro" id="IPR004995">
    <property type="entry name" value="Spore_Ger"/>
</dbReference>
<dbReference type="PANTHER" id="PTHR22550">
    <property type="entry name" value="SPORE GERMINATION PROTEIN"/>
    <property type="match status" value="1"/>
</dbReference>
<name>A0A8S0WRJ0_9FIRM</name>
<evidence type="ECO:0000313" key="5">
    <source>
        <dbReference type="EMBL" id="CAA7603334.1"/>
    </source>
</evidence>
<evidence type="ECO:0000256" key="3">
    <source>
        <dbReference type="SAM" id="MobiDB-lite"/>
    </source>
</evidence>
<evidence type="ECO:0000313" key="6">
    <source>
        <dbReference type="EMBL" id="CEJ09677.1"/>
    </source>
</evidence>